<dbReference type="AlphaFoldDB" id="A0A495MAP2"/>
<evidence type="ECO:0000256" key="1">
    <source>
        <dbReference type="ARBA" id="ARBA00022729"/>
    </source>
</evidence>
<evidence type="ECO:0000256" key="2">
    <source>
        <dbReference type="SAM" id="SignalP"/>
    </source>
</evidence>
<feature type="signal peptide" evidence="2">
    <location>
        <begin position="1"/>
        <end position="17"/>
    </location>
</feature>
<keyword evidence="5" id="KW-1185">Reference proteome</keyword>
<protein>
    <submittedName>
        <fullName evidence="4">Putative secreted protein (Por secretion system target)</fullName>
    </submittedName>
</protein>
<evidence type="ECO:0000259" key="3">
    <source>
        <dbReference type="Pfam" id="PF18962"/>
    </source>
</evidence>
<sequence>MKKIKLFLFFCSCAAWAQNPPENLLRMQCISDKADHEHLDSNNLLEKKNTPFSYCGNTSQYYSQNSLYVPKPTQDIIYIKLNFIFLTKPDGTGNFEENNLEHQLVWDDIIANMNYRLGHIEIPQDVTCYNYDPNPANHVYDSRIRVIVNRVWKVDPAWNFLVTGYVPSEGPYSNNSILIPGYNYYYSYYDNDPTIREGINVVFANNGELYEQLAQGNCASGIAETGWAASEFPSEYNLSQKSRQFWPDMYTKYLSMKHCVTQQGYPWSDVRGWYVGVGYSSFVHELGHSLMLYHQGCNDHVMNAQWNTNHNYISKDEIGKMYRYASISSVRQYFTEDSYTHDVFKVNSDETWDLNFRIYSNVQVENGATLKSTCNMIMPAESRVIVKNDSHYIIESGNISSADNENWNGIKIEGTGDLLIKPNTLIDNGYFYAYTSNSVLPAFKAPVGEIAMRNQKAVEDKTLVTDIKIYPNPAHSYFNIDTGKEKLVSWELYDLFGRLILKESTPQVNVQQLSKANYILKVNLGTKQLSKIVSVN</sequence>
<feature type="domain" description="Secretion system C-terminal sorting" evidence="3">
    <location>
        <begin position="469"/>
        <end position="533"/>
    </location>
</feature>
<name>A0A495MAP2_9FLAO</name>
<dbReference type="Pfam" id="PF18962">
    <property type="entry name" value="Por_Secre_tail"/>
    <property type="match status" value="1"/>
</dbReference>
<dbReference type="SUPFAM" id="SSF55486">
    <property type="entry name" value="Metalloproteases ('zincins'), catalytic domain"/>
    <property type="match status" value="1"/>
</dbReference>
<dbReference type="OrthoDB" id="1347532at2"/>
<reference evidence="4 5" key="1">
    <citation type="submission" date="2018-10" db="EMBL/GenBank/DDBJ databases">
        <title>Genomic Encyclopedia of Archaeal and Bacterial Type Strains, Phase II (KMG-II): from individual species to whole genera.</title>
        <authorList>
            <person name="Goeker M."/>
        </authorList>
    </citation>
    <scope>NUCLEOTIDE SEQUENCE [LARGE SCALE GENOMIC DNA]</scope>
    <source>
        <strain evidence="4 5">DSM 29537</strain>
    </source>
</reference>
<accession>A0A495MAP2</accession>
<dbReference type="Proteomes" id="UP000277579">
    <property type="component" value="Unassembled WGS sequence"/>
</dbReference>
<dbReference type="NCBIfam" id="TIGR04183">
    <property type="entry name" value="Por_Secre_tail"/>
    <property type="match status" value="1"/>
</dbReference>
<proteinExistence type="predicted"/>
<dbReference type="RefSeq" id="WP_121376745.1">
    <property type="nucleotide sequence ID" value="NZ_RBLC01000003.1"/>
</dbReference>
<comment type="caution">
    <text evidence="4">The sequence shown here is derived from an EMBL/GenBank/DDBJ whole genome shotgun (WGS) entry which is preliminary data.</text>
</comment>
<dbReference type="EMBL" id="RBLC01000003">
    <property type="protein sequence ID" value="RKS21803.1"/>
    <property type="molecule type" value="Genomic_DNA"/>
</dbReference>
<dbReference type="InterPro" id="IPR026444">
    <property type="entry name" value="Secre_tail"/>
</dbReference>
<organism evidence="4 5">
    <name type="scientific">Flavobacterium endophyticum</name>
    <dbReference type="NCBI Taxonomy" id="1540163"/>
    <lineage>
        <taxon>Bacteria</taxon>
        <taxon>Pseudomonadati</taxon>
        <taxon>Bacteroidota</taxon>
        <taxon>Flavobacteriia</taxon>
        <taxon>Flavobacteriales</taxon>
        <taxon>Flavobacteriaceae</taxon>
        <taxon>Flavobacterium</taxon>
    </lineage>
</organism>
<keyword evidence="1 2" id="KW-0732">Signal</keyword>
<gene>
    <name evidence="4" type="ORF">CLV94_2438</name>
</gene>
<evidence type="ECO:0000313" key="4">
    <source>
        <dbReference type="EMBL" id="RKS21803.1"/>
    </source>
</evidence>
<feature type="chain" id="PRO_5019739506" evidence="2">
    <location>
        <begin position="18"/>
        <end position="536"/>
    </location>
</feature>
<evidence type="ECO:0000313" key="5">
    <source>
        <dbReference type="Proteomes" id="UP000277579"/>
    </source>
</evidence>